<sequence length="295" mass="30566">MPVNAPVGIIGLGLMGTALSARLIDAKVPVIGFDIEASQCDRLKASGGMVATSVRELAGATQTLMIAVYDGEQADALFGEIVSGAGSARPIVICTTTCAPDEIFRLSQRASRSGIPLVEAPISGTSAEVRHGTATALLAGDAGTLDAVGALVEILCPRSLRVGAIGDASRTKLAINLILQNNRAALAEGIAFAERLGLNGHAFLAAARQSAAYSRVMETKGEKMLMRDFRPDSHIAQTLKDAELILAEAGRLGMRLPMTTTQADLLRAAIALESPDSDSAAVIEAIRQPAAGVLR</sequence>
<evidence type="ECO:0000256" key="3">
    <source>
        <dbReference type="PIRSR" id="PIRSR000103-1"/>
    </source>
</evidence>
<dbReference type="EMBL" id="LT670844">
    <property type="protein sequence ID" value="SHL14889.1"/>
    <property type="molecule type" value="Genomic_DNA"/>
</dbReference>
<dbReference type="RefSeq" id="WP_154071447.1">
    <property type="nucleotide sequence ID" value="NZ_LT670844.1"/>
</dbReference>
<dbReference type="GO" id="GO:0050661">
    <property type="term" value="F:NADP binding"/>
    <property type="evidence" value="ECO:0007669"/>
    <property type="project" value="InterPro"/>
</dbReference>
<dbReference type="Pfam" id="PF14833">
    <property type="entry name" value="NAD_binding_11"/>
    <property type="match status" value="1"/>
</dbReference>
<reference evidence="6 7" key="1">
    <citation type="submission" date="2016-11" db="EMBL/GenBank/DDBJ databases">
        <authorList>
            <person name="Jaros S."/>
            <person name="Januszkiewicz K."/>
            <person name="Wedrychowicz H."/>
        </authorList>
    </citation>
    <scope>NUCLEOTIDE SEQUENCE [LARGE SCALE GENOMIC DNA]</scope>
    <source>
        <strain evidence="6 7">GAS499</strain>
    </source>
</reference>
<dbReference type="Gene3D" id="1.10.1040.10">
    <property type="entry name" value="N-(1-d-carboxylethyl)-l-norvaline Dehydrogenase, domain 2"/>
    <property type="match status" value="1"/>
</dbReference>
<dbReference type="InterPro" id="IPR015815">
    <property type="entry name" value="HIBADH-related"/>
</dbReference>
<dbReference type="PIRSF" id="PIRSF000103">
    <property type="entry name" value="HIBADH"/>
    <property type="match status" value="1"/>
</dbReference>
<proteinExistence type="predicted"/>
<protein>
    <submittedName>
        <fullName evidence="6">3-hydroxyisobutyrate dehydrogenase</fullName>
    </submittedName>
</protein>
<evidence type="ECO:0000256" key="2">
    <source>
        <dbReference type="ARBA" id="ARBA00023027"/>
    </source>
</evidence>
<dbReference type="InterPro" id="IPR036291">
    <property type="entry name" value="NAD(P)-bd_dom_sf"/>
</dbReference>
<dbReference type="Gene3D" id="3.40.50.720">
    <property type="entry name" value="NAD(P)-binding Rossmann-like Domain"/>
    <property type="match status" value="1"/>
</dbReference>
<evidence type="ECO:0000256" key="1">
    <source>
        <dbReference type="ARBA" id="ARBA00023002"/>
    </source>
</evidence>
<evidence type="ECO:0000313" key="6">
    <source>
        <dbReference type="EMBL" id="SHL14889.1"/>
    </source>
</evidence>
<accession>A0A1M6YAB4</accession>
<dbReference type="Proteomes" id="UP000189935">
    <property type="component" value="Chromosome I"/>
</dbReference>
<evidence type="ECO:0000259" key="5">
    <source>
        <dbReference type="Pfam" id="PF14833"/>
    </source>
</evidence>
<keyword evidence="2" id="KW-0520">NAD</keyword>
<name>A0A1M6YAB4_9BRAD</name>
<dbReference type="InterPro" id="IPR008927">
    <property type="entry name" value="6-PGluconate_DH-like_C_sf"/>
</dbReference>
<feature type="domain" description="6-phosphogluconate dehydrogenase NADP-binding" evidence="4">
    <location>
        <begin position="7"/>
        <end position="153"/>
    </location>
</feature>
<dbReference type="InterPro" id="IPR029154">
    <property type="entry name" value="HIBADH-like_NADP-bd"/>
</dbReference>
<dbReference type="SUPFAM" id="SSF51735">
    <property type="entry name" value="NAD(P)-binding Rossmann-fold domains"/>
    <property type="match status" value="1"/>
</dbReference>
<evidence type="ECO:0000313" key="7">
    <source>
        <dbReference type="Proteomes" id="UP000189935"/>
    </source>
</evidence>
<dbReference type="OrthoDB" id="9812907at2"/>
<evidence type="ECO:0000259" key="4">
    <source>
        <dbReference type="Pfam" id="PF03446"/>
    </source>
</evidence>
<dbReference type="Pfam" id="PF03446">
    <property type="entry name" value="NAD_binding_2"/>
    <property type="match status" value="1"/>
</dbReference>
<keyword evidence="1" id="KW-0560">Oxidoreductase</keyword>
<dbReference type="AlphaFoldDB" id="A0A1M6YAB4"/>
<gene>
    <name evidence="6" type="ORF">SAMN05444159_5135</name>
</gene>
<organism evidence="6 7">
    <name type="scientific">Bradyrhizobium lablabi</name>
    <dbReference type="NCBI Taxonomy" id="722472"/>
    <lineage>
        <taxon>Bacteria</taxon>
        <taxon>Pseudomonadati</taxon>
        <taxon>Pseudomonadota</taxon>
        <taxon>Alphaproteobacteria</taxon>
        <taxon>Hyphomicrobiales</taxon>
        <taxon>Nitrobacteraceae</taxon>
        <taxon>Bradyrhizobium</taxon>
    </lineage>
</organism>
<feature type="active site" evidence="3">
    <location>
        <position position="172"/>
    </location>
</feature>
<dbReference type="InterPro" id="IPR006115">
    <property type="entry name" value="6PGDH_NADP-bd"/>
</dbReference>
<dbReference type="GO" id="GO:0051287">
    <property type="term" value="F:NAD binding"/>
    <property type="evidence" value="ECO:0007669"/>
    <property type="project" value="InterPro"/>
</dbReference>
<feature type="domain" description="3-hydroxyisobutyrate dehydrogenase-like NAD-binding" evidence="5">
    <location>
        <begin position="166"/>
        <end position="285"/>
    </location>
</feature>
<dbReference type="GO" id="GO:0016491">
    <property type="term" value="F:oxidoreductase activity"/>
    <property type="evidence" value="ECO:0007669"/>
    <property type="project" value="UniProtKB-KW"/>
</dbReference>
<dbReference type="InterPro" id="IPR013328">
    <property type="entry name" value="6PGD_dom2"/>
</dbReference>
<dbReference type="SUPFAM" id="SSF48179">
    <property type="entry name" value="6-phosphogluconate dehydrogenase C-terminal domain-like"/>
    <property type="match status" value="1"/>
</dbReference>
<dbReference type="PANTHER" id="PTHR43060">
    <property type="entry name" value="3-HYDROXYISOBUTYRATE DEHYDROGENASE-LIKE 1, MITOCHONDRIAL-RELATED"/>
    <property type="match status" value="1"/>
</dbReference>
<dbReference type="PANTHER" id="PTHR43060:SF15">
    <property type="entry name" value="3-HYDROXYISOBUTYRATE DEHYDROGENASE-LIKE 1, MITOCHONDRIAL-RELATED"/>
    <property type="match status" value="1"/>
</dbReference>